<gene>
    <name evidence="10" type="ORF">M408DRAFT_329238</name>
</gene>
<evidence type="ECO:0000256" key="1">
    <source>
        <dbReference type="ARBA" id="ARBA00001723"/>
    </source>
</evidence>
<dbReference type="EMBL" id="KN824291">
    <property type="protein sequence ID" value="KIM28789.1"/>
    <property type="molecule type" value="Genomic_DNA"/>
</dbReference>
<keyword evidence="8 9" id="KW-0456">Lyase</keyword>
<protein>
    <recommendedName>
        <fullName evidence="5 9">Imidazoleglycerol-phosphate dehydratase</fullName>
        <ecNumber evidence="4 9">4.2.1.19</ecNumber>
    </recommendedName>
</protein>
<dbReference type="STRING" id="933852.A0A0C3B9J6"/>
<evidence type="ECO:0000256" key="4">
    <source>
        <dbReference type="ARBA" id="ARBA00012075"/>
    </source>
</evidence>
<proteinExistence type="inferred from homology"/>
<evidence type="ECO:0000256" key="7">
    <source>
        <dbReference type="ARBA" id="ARBA00023102"/>
    </source>
</evidence>
<evidence type="ECO:0000256" key="5">
    <source>
        <dbReference type="ARBA" id="ARBA00016664"/>
    </source>
</evidence>
<reference evidence="11" key="2">
    <citation type="submission" date="2015-01" db="EMBL/GenBank/DDBJ databases">
        <title>Evolutionary Origins and Diversification of the Mycorrhizal Mutualists.</title>
        <authorList>
            <consortium name="DOE Joint Genome Institute"/>
            <consortium name="Mycorrhizal Genomics Consortium"/>
            <person name="Kohler A."/>
            <person name="Kuo A."/>
            <person name="Nagy L.G."/>
            <person name="Floudas D."/>
            <person name="Copeland A."/>
            <person name="Barry K.W."/>
            <person name="Cichocki N."/>
            <person name="Veneault-Fourrey C."/>
            <person name="LaButti K."/>
            <person name="Lindquist E.A."/>
            <person name="Lipzen A."/>
            <person name="Lundell T."/>
            <person name="Morin E."/>
            <person name="Murat C."/>
            <person name="Riley R."/>
            <person name="Ohm R."/>
            <person name="Sun H."/>
            <person name="Tunlid A."/>
            <person name="Henrissat B."/>
            <person name="Grigoriev I.V."/>
            <person name="Hibbett D.S."/>
            <person name="Martin F."/>
        </authorList>
    </citation>
    <scope>NUCLEOTIDE SEQUENCE [LARGE SCALE GENOMIC DNA]</scope>
    <source>
        <strain evidence="11">MAFF 305830</strain>
    </source>
</reference>
<dbReference type="AlphaFoldDB" id="A0A0C3B9J6"/>
<reference evidence="10 11" key="1">
    <citation type="submission" date="2014-04" db="EMBL/GenBank/DDBJ databases">
        <authorList>
            <consortium name="DOE Joint Genome Institute"/>
            <person name="Kuo A."/>
            <person name="Zuccaro A."/>
            <person name="Kohler A."/>
            <person name="Nagy L.G."/>
            <person name="Floudas D."/>
            <person name="Copeland A."/>
            <person name="Barry K.W."/>
            <person name="Cichocki N."/>
            <person name="Veneault-Fourrey C."/>
            <person name="LaButti K."/>
            <person name="Lindquist E.A."/>
            <person name="Lipzen A."/>
            <person name="Lundell T."/>
            <person name="Morin E."/>
            <person name="Murat C."/>
            <person name="Sun H."/>
            <person name="Tunlid A."/>
            <person name="Henrissat B."/>
            <person name="Grigoriev I.V."/>
            <person name="Hibbett D.S."/>
            <person name="Martin F."/>
            <person name="Nordberg H.P."/>
            <person name="Cantor M.N."/>
            <person name="Hua S.X."/>
        </authorList>
    </citation>
    <scope>NUCLEOTIDE SEQUENCE [LARGE SCALE GENOMIC DNA]</scope>
    <source>
        <strain evidence="10 11">MAFF 305830</strain>
    </source>
</reference>
<comment type="pathway">
    <text evidence="2 9">Amino-acid biosynthesis; L-histidine biosynthesis; L-histidine from 5-phospho-alpha-D-ribose 1-diphosphate: step 6/9.</text>
</comment>
<dbReference type="HAMAP" id="MF_00076">
    <property type="entry name" value="HisB"/>
    <property type="match status" value="1"/>
</dbReference>
<accession>A0A0C3B9J6</accession>
<dbReference type="UniPathway" id="UPA00031">
    <property type="reaction ID" value="UER00011"/>
</dbReference>
<evidence type="ECO:0000256" key="9">
    <source>
        <dbReference type="RuleBase" id="RU000598"/>
    </source>
</evidence>
<dbReference type="PANTHER" id="PTHR23133">
    <property type="entry name" value="IMIDAZOLEGLYCEROL-PHOSPHATE DEHYDRATASE HIS7"/>
    <property type="match status" value="1"/>
</dbReference>
<keyword evidence="6" id="KW-0028">Amino-acid biosynthesis</keyword>
<dbReference type="Proteomes" id="UP000054097">
    <property type="component" value="Unassembled WGS sequence"/>
</dbReference>
<dbReference type="Gene3D" id="3.30.230.40">
    <property type="entry name" value="Imidazole glycerol phosphate dehydratase, domain 1"/>
    <property type="match status" value="2"/>
</dbReference>
<dbReference type="PANTHER" id="PTHR23133:SF2">
    <property type="entry name" value="IMIDAZOLEGLYCEROL-PHOSPHATE DEHYDRATASE"/>
    <property type="match status" value="1"/>
</dbReference>
<dbReference type="PROSITE" id="PS00955">
    <property type="entry name" value="IGP_DEHYDRATASE_2"/>
    <property type="match status" value="1"/>
</dbReference>
<dbReference type="InterPro" id="IPR020565">
    <property type="entry name" value="ImidazoleglycerP_deHydtase_CS"/>
</dbReference>
<dbReference type="PROSITE" id="PS00954">
    <property type="entry name" value="IGP_DEHYDRATASE_1"/>
    <property type="match status" value="1"/>
</dbReference>
<dbReference type="GO" id="GO:0004424">
    <property type="term" value="F:imidazoleglycerol-phosphate dehydratase activity"/>
    <property type="evidence" value="ECO:0007669"/>
    <property type="project" value="UniProtKB-EC"/>
</dbReference>
<dbReference type="InterPro" id="IPR020568">
    <property type="entry name" value="Ribosomal_Su5_D2-typ_SF"/>
</dbReference>
<evidence type="ECO:0000313" key="10">
    <source>
        <dbReference type="EMBL" id="KIM28789.1"/>
    </source>
</evidence>
<evidence type="ECO:0000256" key="3">
    <source>
        <dbReference type="ARBA" id="ARBA00007481"/>
    </source>
</evidence>
<dbReference type="FunFam" id="3.30.230.40:FF:000001">
    <property type="entry name" value="Imidazoleglycerol-phosphate dehydratase HisB"/>
    <property type="match status" value="1"/>
</dbReference>
<keyword evidence="11" id="KW-1185">Reference proteome</keyword>
<dbReference type="Pfam" id="PF00475">
    <property type="entry name" value="IGPD"/>
    <property type="match status" value="1"/>
</dbReference>
<evidence type="ECO:0000256" key="8">
    <source>
        <dbReference type="ARBA" id="ARBA00023239"/>
    </source>
</evidence>
<dbReference type="EC" id="4.2.1.19" evidence="4 9"/>
<dbReference type="NCBIfam" id="NF002114">
    <property type="entry name" value="PRK00951.2-4"/>
    <property type="match status" value="1"/>
</dbReference>
<dbReference type="FunFam" id="3.30.230.40:FF:000004">
    <property type="entry name" value="Imidazoleglycerol-phosphate dehydratase"/>
    <property type="match status" value="1"/>
</dbReference>
<name>A0A0C3B9J6_SERVB</name>
<organism evidence="10 11">
    <name type="scientific">Serendipita vermifera MAFF 305830</name>
    <dbReference type="NCBI Taxonomy" id="933852"/>
    <lineage>
        <taxon>Eukaryota</taxon>
        <taxon>Fungi</taxon>
        <taxon>Dikarya</taxon>
        <taxon>Basidiomycota</taxon>
        <taxon>Agaricomycotina</taxon>
        <taxon>Agaricomycetes</taxon>
        <taxon>Sebacinales</taxon>
        <taxon>Serendipitaceae</taxon>
        <taxon>Serendipita</taxon>
    </lineage>
</organism>
<dbReference type="HOGENOM" id="CLU_044308_3_0_1"/>
<dbReference type="InterPro" id="IPR000807">
    <property type="entry name" value="ImidazoleglycerolP_deHydtase"/>
</dbReference>
<dbReference type="SUPFAM" id="SSF54211">
    <property type="entry name" value="Ribosomal protein S5 domain 2-like"/>
    <property type="match status" value="2"/>
</dbReference>
<dbReference type="InterPro" id="IPR038494">
    <property type="entry name" value="IGPD_sf"/>
</dbReference>
<dbReference type="OrthoDB" id="447729at2759"/>
<dbReference type="NCBIfam" id="NF002111">
    <property type="entry name" value="PRK00951.2-1"/>
    <property type="match status" value="1"/>
</dbReference>
<dbReference type="CDD" id="cd07914">
    <property type="entry name" value="IGPD"/>
    <property type="match status" value="1"/>
</dbReference>
<dbReference type="GO" id="GO:0000105">
    <property type="term" value="P:L-histidine biosynthetic process"/>
    <property type="evidence" value="ECO:0007669"/>
    <property type="project" value="UniProtKB-UniPathway"/>
</dbReference>
<comment type="catalytic activity">
    <reaction evidence="1 9">
        <text>D-erythro-1-(imidazol-4-yl)glycerol 3-phosphate = 3-(imidazol-4-yl)-2-oxopropyl phosphate + H2O</text>
        <dbReference type="Rhea" id="RHEA:11040"/>
        <dbReference type="ChEBI" id="CHEBI:15377"/>
        <dbReference type="ChEBI" id="CHEBI:57766"/>
        <dbReference type="ChEBI" id="CHEBI:58278"/>
        <dbReference type="EC" id="4.2.1.19"/>
    </reaction>
</comment>
<evidence type="ECO:0000256" key="2">
    <source>
        <dbReference type="ARBA" id="ARBA00005047"/>
    </source>
</evidence>
<evidence type="ECO:0000313" key="11">
    <source>
        <dbReference type="Proteomes" id="UP000054097"/>
    </source>
</evidence>
<keyword evidence="7 9" id="KW-0368">Histidine biosynthesis</keyword>
<comment type="similarity">
    <text evidence="3 9">Belongs to the imidazoleglycerol-phosphate dehydratase family.</text>
</comment>
<sequence length="204" mass="21804">MAEARVAAVSRKTSETEIQVDLNLDAVPGSGIAQVINVKTGIGFLDHMFNALAKHGGWCLSLTCKGDLWIDDHHSAEDCALALGEAFKNALGEVRGIKRYGTGHAPLDEALSRAVIDISGRPYCVASLNLTREKIGDLSTEMIPHVFHSFAMAAGVTLHVDVLRGENDHHKAESAFKALALAIRQAIERTGGQDVPSTKGVLNL</sequence>
<evidence type="ECO:0000256" key="6">
    <source>
        <dbReference type="ARBA" id="ARBA00022605"/>
    </source>
</evidence>